<keyword evidence="2" id="KW-1185">Reference proteome</keyword>
<dbReference type="RefSeq" id="WP_207560716.1">
    <property type="nucleotide sequence ID" value="NZ_CP046072.1"/>
</dbReference>
<proteinExistence type="predicted"/>
<dbReference type="Proteomes" id="UP000671852">
    <property type="component" value="Chromosome"/>
</dbReference>
<organism evidence="1 2">
    <name type="scientific">Sulfurimonas aquatica</name>
    <dbReference type="NCBI Taxonomy" id="2672570"/>
    <lineage>
        <taxon>Bacteria</taxon>
        <taxon>Pseudomonadati</taxon>
        <taxon>Campylobacterota</taxon>
        <taxon>Epsilonproteobacteria</taxon>
        <taxon>Campylobacterales</taxon>
        <taxon>Sulfurimonadaceae</taxon>
        <taxon>Sulfurimonas</taxon>
    </lineage>
</organism>
<gene>
    <name evidence="1" type="ORF">GJV85_07195</name>
</gene>
<accession>A0A975B0K1</accession>
<reference evidence="1" key="2">
    <citation type="submission" date="2021-04" db="EMBL/GenBank/DDBJ databases">
        <title>Isolation and characterization of a novel species of the genus Sulfurimonas.</title>
        <authorList>
            <person name="Fukui M."/>
        </authorList>
    </citation>
    <scope>NUCLEOTIDE SEQUENCE</scope>
    <source>
        <strain evidence="1">H1576</strain>
    </source>
</reference>
<evidence type="ECO:0000313" key="1">
    <source>
        <dbReference type="EMBL" id="QSZ41898.1"/>
    </source>
</evidence>
<sequence>MGLPTTSKESSVLIITSEDIWMEADYSGSDYGSEGYESFKTVEIQAKENENDFPNRIKIKYNYSFTYNGGTRYNKALAFEIYKKSELFYRNEITDSSFAKKHISDSLLSEFQSIKEFTEKFQSSELDNVWVVSMKKQSKPLKFLQKCIKEIEAPQSDDVKSFILNTKKDLSDREFRFSVVEALAKIFRPLNLCEDFEYDHKKNPLEIPPSSLWFGHSRWTNNSVECLKKLPVEIADMVMGSYTPFILLTIKRKDAAQLYLTCDDWWPAKVVGKKFSSIYDKPELPTKDDLEKMKEKLLPIIDTFGTLVTVTDVEVIHIKDYKQLFSQKKNPVFMVNCDIRGDQLIKKERFSVTNHRGTAILMIPEESDLISVALTI</sequence>
<dbReference type="EMBL" id="CP046072">
    <property type="protein sequence ID" value="QSZ41898.1"/>
    <property type="molecule type" value="Genomic_DNA"/>
</dbReference>
<name>A0A975B0K1_9BACT</name>
<dbReference type="AlphaFoldDB" id="A0A975B0K1"/>
<protein>
    <submittedName>
        <fullName evidence="1">Uncharacterized protein</fullName>
    </submittedName>
</protein>
<evidence type="ECO:0000313" key="2">
    <source>
        <dbReference type="Proteomes" id="UP000671852"/>
    </source>
</evidence>
<dbReference type="KEGG" id="saqt:GJV85_07195"/>
<reference evidence="1" key="1">
    <citation type="submission" date="2019-11" db="EMBL/GenBank/DDBJ databases">
        <authorList>
            <person name="Kojima H."/>
        </authorList>
    </citation>
    <scope>NUCLEOTIDE SEQUENCE</scope>
    <source>
        <strain evidence="1">H1576</strain>
    </source>
</reference>